<dbReference type="PANTHER" id="PTHR28055:SF1">
    <property type="entry name" value="ALTERED INHERITANCE OF MITOCHONDRIA PROTEIN 41, MITOCHONDRIAL"/>
    <property type="match status" value="1"/>
</dbReference>
<dbReference type="AlphaFoldDB" id="A0A1G1ZTC7"/>
<dbReference type="STRING" id="1798410.A3H63_01420"/>
<reference evidence="1 2" key="1">
    <citation type="journal article" date="2016" name="Nat. Commun.">
        <title>Thousands of microbial genomes shed light on interconnected biogeochemical processes in an aquifer system.</title>
        <authorList>
            <person name="Anantharaman K."/>
            <person name="Brown C.T."/>
            <person name="Hug L.A."/>
            <person name="Sharon I."/>
            <person name="Castelle C.J."/>
            <person name="Probst A.J."/>
            <person name="Thomas B.C."/>
            <person name="Singh A."/>
            <person name="Wilkins M.J."/>
            <person name="Karaoz U."/>
            <person name="Brodie E.L."/>
            <person name="Williams K.H."/>
            <person name="Hubbard S.S."/>
            <person name="Banfield J.F."/>
        </authorList>
    </citation>
    <scope>NUCLEOTIDE SEQUENCE [LARGE SCALE GENOMIC DNA]</scope>
</reference>
<sequence length="147" mass="16161">MPLYDKLLGDLKSAMKSGDADKLGVLRLLNAAIKNRAIEKGKDAVLTEDEVLQVLTREAKKRKESVEAFTKGGRPELAEKEKIELALVESYLPKQMAREEVVVAVEKVLARLADKSNAGLVMKAVMQELKGKADGKMISEVVREKLG</sequence>
<dbReference type="GO" id="GO:0016884">
    <property type="term" value="F:carbon-nitrogen ligase activity, with glutamine as amido-N-donor"/>
    <property type="evidence" value="ECO:0007669"/>
    <property type="project" value="InterPro"/>
</dbReference>
<comment type="caution">
    <text evidence="1">The sequence shown here is derived from an EMBL/GenBank/DDBJ whole genome shotgun (WGS) entry which is preliminary data.</text>
</comment>
<proteinExistence type="predicted"/>
<dbReference type="Pfam" id="PF09424">
    <property type="entry name" value="YqeY"/>
    <property type="match status" value="1"/>
</dbReference>
<dbReference type="InterPro" id="IPR003789">
    <property type="entry name" value="Asn/Gln_tRNA_amidoTrase-B-like"/>
</dbReference>
<evidence type="ECO:0008006" key="3">
    <source>
        <dbReference type="Google" id="ProtNLM"/>
    </source>
</evidence>
<dbReference type="InterPro" id="IPR042184">
    <property type="entry name" value="YqeY/Aim41_N"/>
</dbReference>
<accession>A0A1G1ZTC7</accession>
<dbReference type="PANTHER" id="PTHR28055">
    <property type="entry name" value="ALTERED INHERITANCE OF MITOCHONDRIA PROTEIN 41, MITOCHONDRIAL"/>
    <property type="match status" value="1"/>
</dbReference>
<name>A0A1G1ZTC7_9BACT</name>
<dbReference type="InterPro" id="IPR019004">
    <property type="entry name" value="YqeY/Aim41"/>
</dbReference>
<dbReference type="Proteomes" id="UP000176284">
    <property type="component" value="Unassembled WGS sequence"/>
</dbReference>
<dbReference type="Gene3D" id="1.10.10.410">
    <property type="match status" value="1"/>
</dbReference>
<dbReference type="Gene3D" id="1.10.1510.10">
    <property type="entry name" value="Uncharacterised protein YqeY/AIM41 PF09424, N-terminal domain"/>
    <property type="match status" value="1"/>
</dbReference>
<dbReference type="InterPro" id="IPR023168">
    <property type="entry name" value="GatB_Yqey_C_2"/>
</dbReference>
<gene>
    <name evidence="1" type="ORF">A3H63_01420</name>
</gene>
<dbReference type="SUPFAM" id="SSF89095">
    <property type="entry name" value="GatB/YqeY motif"/>
    <property type="match status" value="1"/>
</dbReference>
<dbReference type="EMBL" id="MHJM01000019">
    <property type="protein sequence ID" value="OGY67735.1"/>
    <property type="molecule type" value="Genomic_DNA"/>
</dbReference>
<evidence type="ECO:0000313" key="2">
    <source>
        <dbReference type="Proteomes" id="UP000176284"/>
    </source>
</evidence>
<organism evidence="1 2">
    <name type="scientific">Candidatus Harrisonbacteria bacterium RIFCSPLOWO2_02_FULL_45_10c</name>
    <dbReference type="NCBI Taxonomy" id="1798410"/>
    <lineage>
        <taxon>Bacteria</taxon>
        <taxon>Candidatus Harrisoniibacteriota</taxon>
    </lineage>
</organism>
<evidence type="ECO:0000313" key="1">
    <source>
        <dbReference type="EMBL" id="OGY67735.1"/>
    </source>
</evidence>
<protein>
    <recommendedName>
        <fullName evidence="3">Glutamyl-tRNA amidotransferase</fullName>
    </recommendedName>
</protein>